<dbReference type="InterPro" id="IPR044946">
    <property type="entry name" value="Restrct_endonuc_typeI_TRD_sf"/>
</dbReference>
<evidence type="ECO:0000256" key="2">
    <source>
        <dbReference type="ARBA" id="ARBA00022747"/>
    </source>
</evidence>
<keyword evidence="3" id="KW-0238">DNA-binding</keyword>
<dbReference type="EMBL" id="FNQE01000006">
    <property type="protein sequence ID" value="SDY74345.1"/>
    <property type="molecule type" value="Genomic_DNA"/>
</dbReference>
<dbReference type="PANTHER" id="PTHR30408">
    <property type="entry name" value="TYPE-1 RESTRICTION ENZYME ECOKI SPECIFICITY PROTEIN"/>
    <property type="match status" value="1"/>
</dbReference>
<evidence type="ECO:0000256" key="4">
    <source>
        <dbReference type="SAM" id="Coils"/>
    </source>
</evidence>
<evidence type="ECO:0000313" key="6">
    <source>
        <dbReference type="EMBL" id="SDY74345.1"/>
    </source>
</evidence>
<accession>A0A1H3MEB5</accession>
<gene>
    <name evidence="6" type="ORF">SAMN05660462_00791</name>
</gene>
<dbReference type="RefSeq" id="WP_091727519.1">
    <property type="nucleotide sequence ID" value="NZ_FNQE01000006.1"/>
</dbReference>
<proteinExistence type="inferred from homology"/>
<dbReference type="InterPro" id="IPR000055">
    <property type="entry name" value="Restrct_endonuc_typeI_TRD"/>
</dbReference>
<evidence type="ECO:0000313" key="7">
    <source>
        <dbReference type="Proteomes" id="UP000198625"/>
    </source>
</evidence>
<organism evidence="6 7">
    <name type="scientific">Proteiniborus ethanoligenes</name>
    <dbReference type="NCBI Taxonomy" id="415015"/>
    <lineage>
        <taxon>Bacteria</taxon>
        <taxon>Bacillati</taxon>
        <taxon>Bacillota</taxon>
        <taxon>Clostridia</taxon>
        <taxon>Eubacteriales</taxon>
        <taxon>Proteiniborus</taxon>
    </lineage>
</organism>
<reference evidence="6 7" key="1">
    <citation type="submission" date="2016-10" db="EMBL/GenBank/DDBJ databases">
        <authorList>
            <person name="de Groot N.N."/>
        </authorList>
    </citation>
    <scope>NUCLEOTIDE SEQUENCE [LARGE SCALE GENOMIC DNA]</scope>
    <source>
        <strain evidence="6 7">DSM 21650</strain>
    </source>
</reference>
<dbReference type="CDD" id="cd17278">
    <property type="entry name" value="RMtype1_S_LdeBORF1052P-TRD2-CR2"/>
    <property type="match status" value="1"/>
</dbReference>
<evidence type="ECO:0000256" key="3">
    <source>
        <dbReference type="ARBA" id="ARBA00023125"/>
    </source>
</evidence>
<dbReference type="Pfam" id="PF01420">
    <property type="entry name" value="Methylase_S"/>
    <property type="match status" value="2"/>
</dbReference>
<dbReference type="Gene3D" id="3.90.220.20">
    <property type="entry name" value="DNA methylase specificity domains"/>
    <property type="match status" value="2"/>
</dbReference>
<dbReference type="Proteomes" id="UP000198625">
    <property type="component" value="Unassembled WGS sequence"/>
</dbReference>
<evidence type="ECO:0000256" key="1">
    <source>
        <dbReference type="ARBA" id="ARBA00010923"/>
    </source>
</evidence>
<name>A0A1H3MEB5_9FIRM</name>
<dbReference type="InterPro" id="IPR052021">
    <property type="entry name" value="Type-I_RS_S_subunit"/>
</dbReference>
<protein>
    <submittedName>
        <fullName evidence="6">Type I restriction enzyme, S subunit</fullName>
    </submittedName>
</protein>
<feature type="domain" description="Type I restriction modification DNA specificity" evidence="5">
    <location>
        <begin position="30"/>
        <end position="217"/>
    </location>
</feature>
<dbReference type="OrthoDB" id="9811611at2"/>
<dbReference type="Gene3D" id="1.10.287.1120">
    <property type="entry name" value="Bipartite methylase S protein"/>
    <property type="match status" value="1"/>
</dbReference>
<dbReference type="STRING" id="415015.SAMN05660462_00791"/>
<comment type="similarity">
    <text evidence="1">Belongs to the type-I restriction system S methylase family.</text>
</comment>
<dbReference type="GO" id="GO:0009307">
    <property type="term" value="P:DNA restriction-modification system"/>
    <property type="evidence" value="ECO:0007669"/>
    <property type="project" value="UniProtKB-KW"/>
</dbReference>
<keyword evidence="7" id="KW-1185">Reference proteome</keyword>
<feature type="domain" description="Type I restriction modification DNA specificity" evidence="5">
    <location>
        <begin position="241"/>
        <end position="415"/>
    </location>
</feature>
<dbReference type="PANTHER" id="PTHR30408:SF12">
    <property type="entry name" value="TYPE I RESTRICTION ENZYME MJAVIII SPECIFICITY SUBUNIT"/>
    <property type="match status" value="1"/>
</dbReference>
<evidence type="ECO:0000259" key="5">
    <source>
        <dbReference type="Pfam" id="PF01420"/>
    </source>
</evidence>
<keyword evidence="2" id="KW-0680">Restriction system</keyword>
<feature type="coiled-coil region" evidence="4">
    <location>
        <begin position="201"/>
        <end position="228"/>
    </location>
</feature>
<dbReference type="AlphaFoldDB" id="A0A1H3MEB5"/>
<dbReference type="GO" id="GO:0003677">
    <property type="term" value="F:DNA binding"/>
    <property type="evidence" value="ECO:0007669"/>
    <property type="project" value="UniProtKB-KW"/>
</dbReference>
<sequence>MNTEIKVRIEMINKGEVPEGYKKTKIGIIPEEWQVKRLIDVKDSQDRYAFTGGPFGSDLKTEHYTDDGVRILQLQNIGDGIFLDNYKIYTSNKKADELHSCNIYPEEILIAKMAEPLARACIVPSGQRRYLMASDGIRLKVDSNNYSTKYVMEYINSSHFRKEAIKRGTGTTRLRIGLGELSEIKLALPDKSEQQEIAQILSAWDKAIELKEKLIEEKKEQKKGLMQKLLTGEVRLPGFDEEWEEARLGEVIELQGGYAFESSSYKEDGVPIIRISNIEKIVNLNKDVVYYDPIEIDDKFLVKRGDLLIAMSGATTGKTGVYRNYNIAYLNQRVGKFIAIREELYYQYLYHIVENKEFQNQLNKRLVAGAQPNISSADVESLIFKMPSLKEQKAIAQILSTADKEIDLLIQELDLLKLQKKGLMQLLLTGVVRVKC</sequence>
<keyword evidence="4" id="KW-0175">Coiled coil</keyword>
<dbReference type="SUPFAM" id="SSF116734">
    <property type="entry name" value="DNA methylase specificity domain"/>
    <property type="match status" value="2"/>
</dbReference>